<protein>
    <submittedName>
        <fullName evidence="2">Uncharacterized protein</fullName>
    </submittedName>
</protein>
<keyword evidence="1" id="KW-0472">Membrane</keyword>
<dbReference type="EMBL" id="BLAD01000088">
    <property type="protein sequence ID" value="GES04829.1"/>
    <property type="molecule type" value="Genomic_DNA"/>
</dbReference>
<gene>
    <name evidence="2" type="ORF">Acor_68970</name>
</gene>
<name>A0A5M3W912_9ACTN</name>
<proteinExistence type="predicted"/>
<evidence type="ECO:0000256" key="1">
    <source>
        <dbReference type="SAM" id="Phobius"/>
    </source>
</evidence>
<reference evidence="2 3" key="1">
    <citation type="submission" date="2019-10" db="EMBL/GenBank/DDBJ databases">
        <title>Whole genome shotgun sequence of Acrocarpospora corrugata NBRC 13972.</title>
        <authorList>
            <person name="Ichikawa N."/>
            <person name="Kimura A."/>
            <person name="Kitahashi Y."/>
            <person name="Komaki H."/>
            <person name="Oguchi A."/>
        </authorList>
    </citation>
    <scope>NUCLEOTIDE SEQUENCE [LARGE SCALE GENOMIC DNA]</scope>
    <source>
        <strain evidence="2 3">NBRC 13972</strain>
    </source>
</reference>
<keyword evidence="1" id="KW-0812">Transmembrane</keyword>
<comment type="caution">
    <text evidence="2">The sequence shown here is derived from an EMBL/GenBank/DDBJ whole genome shotgun (WGS) entry which is preliminary data.</text>
</comment>
<dbReference type="RefSeq" id="WP_155340893.1">
    <property type="nucleotide sequence ID" value="NZ_BAAABN010000035.1"/>
</dbReference>
<keyword evidence="1" id="KW-1133">Transmembrane helix</keyword>
<dbReference type="AlphaFoldDB" id="A0A5M3W912"/>
<dbReference type="Proteomes" id="UP000334990">
    <property type="component" value="Unassembled WGS sequence"/>
</dbReference>
<sequence length="63" mass="6475">MSTPVRYILAGFILALIIGLAIAGFHGLWNPAGIFLLIGAGIYGIVKLLDPGSPPDKKSAPGT</sequence>
<accession>A0A5M3W912</accession>
<evidence type="ECO:0000313" key="3">
    <source>
        <dbReference type="Proteomes" id="UP000334990"/>
    </source>
</evidence>
<evidence type="ECO:0000313" key="2">
    <source>
        <dbReference type="EMBL" id="GES04829.1"/>
    </source>
</evidence>
<organism evidence="2 3">
    <name type="scientific">Acrocarpospora corrugata</name>
    <dbReference type="NCBI Taxonomy" id="35763"/>
    <lineage>
        <taxon>Bacteria</taxon>
        <taxon>Bacillati</taxon>
        <taxon>Actinomycetota</taxon>
        <taxon>Actinomycetes</taxon>
        <taxon>Streptosporangiales</taxon>
        <taxon>Streptosporangiaceae</taxon>
        <taxon>Acrocarpospora</taxon>
    </lineage>
</organism>
<keyword evidence="3" id="KW-1185">Reference proteome</keyword>
<feature type="transmembrane region" description="Helical" evidence="1">
    <location>
        <begin position="7"/>
        <end position="26"/>
    </location>
</feature>